<reference evidence="1" key="1">
    <citation type="submission" date="2023-10" db="EMBL/GenBank/DDBJ databases">
        <authorList>
            <person name="Rodriguez Cubillos JULIANA M."/>
            <person name="De Vega J."/>
        </authorList>
    </citation>
    <scope>NUCLEOTIDE SEQUENCE</scope>
</reference>
<comment type="caution">
    <text evidence="1">The sequence shown here is derived from an EMBL/GenBank/DDBJ whole genome shotgun (WGS) entry which is preliminary data.</text>
</comment>
<keyword evidence="2" id="KW-1185">Reference proteome</keyword>
<evidence type="ECO:0000313" key="1">
    <source>
        <dbReference type="EMBL" id="CAJ2656006.1"/>
    </source>
</evidence>
<proteinExistence type="predicted"/>
<dbReference type="Proteomes" id="UP001177021">
    <property type="component" value="Unassembled WGS sequence"/>
</dbReference>
<dbReference type="EMBL" id="CASHSV030000206">
    <property type="protein sequence ID" value="CAJ2656006.1"/>
    <property type="molecule type" value="Genomic_DNA"/>
</dbReference>
<sequence length="152" mass="17478">MSFSNIRSLFLVLCLRISTVSDILRLRVAYQLKGFLCNQNRNSSNKAKSEDGFCHMDVLEALYEAMRKTDDAFFNIINEMVNHNPVLAMIGSCVLVMLIKGEDVYLINNRINIVLYIRSIQMILPRYTKGRVKGYLNITRAFGAEFLKQDTK</sequence>
<protein>
    <submittedName>
        <fullName evidence="1">Uncharacterized protein</fullName>
    </submittedName>
</protein>
<evidence type="ECO:0000313" key="2">
    <source>
        <dbReference type="Proteomes" id="UP001177021"/>
    </source>
</evidence>
<gene>
    <name evidence="1" type="ORF">MILVUS5_LOCUS22841</name>
</gene>
<accession>A0ACB0KFM8</accession>
<organism evidence="1 2">
    <name type="scientific">Trifolium pratense</name>
    <name type="common">Red clover</name>
    <dbReference type="NCBI Taxonomy" id="57577"/>
    <lineage>
        <taxon>Eukaryota</taxon>
        <taxon>Viridiplantae</taxon>
        <taxon>Streptophyta</taxon>
        <taxon>Embryophyta</taxon>
        <taxon>Tracheophyta</taxon>
        <taxon>Spermatophyta</taxon>
        <taxon>Magnoliopsida</taxon>
        <taxon>eudicotyledons</taxon>
        <taxon>Gunneridae</taxon>
        <taxon>Pentapetalae</taxon>
        <taxon>rosids</taxon>
        <taxon>fabids</taxon>
        <taxon>Fabales</taxon>
        <taxon>Fabaceae</taxon>
        <taxon>Papilionoideae</taxon>
        <taxon>50 kb inversion clade</taxon>
        <taxon>NPAAA clade</taxon>
        <taxon>Hologalegina</taxon>
        <taxon>IRL clade</taxon>
        <taxon>Trifolieae</taxon>
        <taxon>Trifolium</taxon>
    </lineage>
</organism>
<name>A0ACB0KFM8_TRIPR</name>